<feature type="region of interest" description="Disordered" evidence="1">
    <location>
        <begin position="1"/>
        <end position="21"/>
    </location>
</feature>
<dbReference type="EMBL" id="OU466863">
    <property type="protein sequence ID" value="CAH2079607.1"/>
    <property type="molecule type" value="Genomic_DNA"/>
</dbReference>
<protein>
    <submittedName>
        <fullName evidence="2">Uncharacterized protein</fullName>
    </submittedName>
</protein>
<dbReference type="Proteomes" id="UP000836841">
    <property type="component" value="Chromosome 7"/>
</dbReference>
<evidence type="ECO:0000313" key="2">
    <source>
        <dbReference type="EMBL" id="CAH2079607.1"/>
    </source>
</evidence>
<gene>
    <name evidence="2" type="ORF">TAV2_LOCUS23887</name>
</gene>
<organism evidence="2 3">
    <name type="scientific">Thlaspi arvense</name>
    <name type="common">Field penny-cress</name>
    <dbReference type="NCBI Taxonomy" id="13288"/>
    <lineage>
        <taxon>Eukaryota</taxon>
        <taxon>Viridiplantae</taxon>
        <taxon>Streptophyta</taxon>
        <taxon>Embryophyta</taxon>
        <taxon>Tracheophyta</taxon>
        <taxon>Spermatophyta</taxon>
        <taxon>Magnoliopsida</taxon>
        <taxon>eudicotyledons</taxon>
        <taxon>Gunneridae</taxon>
        <taxon>Pentapetalae</taxon>
        <taxon>rosids</taxon>
        <taxon>malvids</taxon>
        <taxon>Brassicales</taxon>
        <taxon>Brassicaceae</taxon>
        <taxon>Thlaspideae</taxon>
        <taxon>Thlaspi</taxon>
    </lineage>
</organism>
<keyword evidence="3" id="KW-1185">Reference proteome</keyword>
<evidence type="ECO:0000313" key="3">
    <source>
        <dbReference type="Proteomes" id="UP000836841"/>
    </source>
</evidence>
<dbReference type="PANTHER" id="PTHR37248">
    <property type="entry name" value="TRANSLATION INITIATION FACTOR"/>
    <property type="match status" value="1"/>
</dbReference>
<dbReference type="AlphaFoldDB" id="A0AAU9T8H4"/>
<name>A0AAU9T8H4_THLAR</name>
<accession>A0AAU9T8H4</accession>
<reference evidence="2 3" key="1">
    <citation type="submission" date="2022-03" db="EMBL/GenBank/DDBJ databases">
        <authorList>
            <person name="Nunn A."/>
            <person name="Chopra R."/>
            <person name="Nunn A."/>
            <person name="Contreras Garrido A."/>
        </authorList>
    </citation>
    <scope>NUCLEOTIDE SEQUENCE [LARGE SCALE GENOMIC DNA]</scope>
</reference>
<evidence type="ECO:0000256" key="1">
    <source>
        <dbReference type="SAM" id="MobiDB-lite"/>
    </source>
</evidence>
<dbReference type="PANTHER" id="PTHR37248:SF1">
    <property type="entry name" value="TRANSLATION INITIATION FACTOR"/>
    <property type="match status" value="1"/>
</dbReference>
<feature type="compositionally biased region" description="Basic residues" evidence="1">
    <location>
        <begin position="1"/>
        <end position="11"/>
    </location>
</feature>
<sequence length="226" mass="25433">MMPRRKAKKCVKRTEEEKNDEGIQIEETKDDFVIEEVERQIDAIRAIRGVETEHTLTALRLLQSYFSEEQLQTPMLEFFRENLPDLSISRNEESGEIEIKWDDKNGDSLMGDEDGVDLNYSILKRLSMGFSGGYDLPDNVRANLLGTNNTQLENLVFQGTSGSQMFASNDALRTPVVNGQRLSIGMTPKTQRLPKAGEVMLSVHGSPLGVYKEDDNNMGAINEENS</sequence>
<proteinExistence type="predicted"/>